<feature type="domain" description="D-apionate lactonase TIM barrel" evidence="2">
    <location>
        <begin position="262"/>
        <end position="573"/>
    </location>
</feature>
<reference evidence="4 5" key="1">
    <citation type="submission" date="2017-05" db="EMBL/GenBank/DDBJ databases">
        <title>Whole genome sequencing of Yersinia kristensenii.</title>
        <authorList>
            <person name="Campioni F."/>
        </authorList>
    </citation>
    <scope>NUCLEOTIDE SEQUENCE [LARGE SCALE GENOMIC DNA]</scope>
    <source>
        <strain evidence="4 5">CFSAN060538</strain>
    </source>
</reference>
<name>A0AB73NQY1_YERKR</name>
<feature type="domain" description="D-apionate lactonase N-terminal" evidence="1">
    <location>
        <begin position="7"/>
        <end position="231"/>
    </location>
</feature>
<gene>
    <name evidence="4" type="ORF">CBW52_22260</name>
</gene>
<accession>A0AB73NQY1</accession>
<dbReference type="Proteomes" id="UP000195840">
    <property type="component" value="Unassembled WGS sequence"/>
</dbReference>
<sequence>MSRAVFLTGTSVIEASKQTLSATSLSAEFDHGALRWIRWRGVEVLRALTFLVRTPGWGTSEPQINGLDIQQSDDAFEVNYQAHYVNGGEQVTVNIRFAGRSDGTLSASARIAADTPFATNRTGFVVLYPLAGFAGTAVHVEDADGESAELTIPAAISPGQPIFNIRAITHQPVENLSVTTQFDGDIFEAEDHRNWSDASFKIYSRPIGLPYPYRLLPSQPTNQSVIIHISDDIAPRADEPVINTAEARVAVGAVTKQLIPAIGLGLSADESVAAIPYAPQLANLGPVHFLLRYDPAAQHNLEHLAAASQLAAETHLPVAFELLLTASHDPKPEILQAAQWLKKVGISPVSVAIFPKVDERSFQPGETRPPSPSDVDIYSAAKKAFPNIPIGGGSPAFFTEFNRKRPSAGAFDFITHATTPTVHAADDASVIETLQSLPHIIRSARQITGFEKQIAGSDKQIGGAVPYRIGPIGIGARLNPYGSGPLANPDSARVGLAANDPRQRGLFAAAWHVGYAAEVAKLGVDTLVLGAPTGPFGVISTRQSYAREWWDEQGEGQVYPLFHVAADLAAGSGKPRLETTSSSEKLAVIGWQESSENILLIANLSGESVSVTLAEVGTAQVRILDVAHSELAALSPALFRQKSAVIRQKSAVRQQSEVQEIGVEVSLDAYAVARISYQRN</sequence>
<dbReference type="EMBL" id="NHOG01000039">
    <property type="protein sequence ID" value="OVZ75497.1"/>
    <property type="molecule type" value="Genomic_DNA"/>
</dbReference>
<dbReference type="RefSeq" id="WP_087795958.1">
    <property type="nucleotide sequence ID" value="NZ_CAWNET010000034.1"/>
</dbReference>
<protein>
    <submittedName>
        <fullName evidence="4">Uncharacterized protein</fullName>
    </submittedName>
</protein>
<feature type="domain" description="D-apionate lactonase C-terminal" evidence="3">
    <location>
        <begin position="585"/>
        <end position="675"/>
    </location>
</feature>
<comment type="caution">
    <text evidence="4">The sequence shown here is derived from an EMBL/GenBank/DDBJ whole genome shotgun (WGS) entry which is preliminary data.</text>
</comment>
<dbReference type="Pfam" id="PF25839">
    <property type="entry name" value="Apionate_lact_C"/>
    <property type="match status" value="1"/>
</dbReference>
<proteinExistence type="predicted"/>
<organism evidence="4 5">
    <name type="scientific">Yersinia kristensenii</name>
    <dbReference type="NCBI Taxonomy" id="28152"/>
    <lineage>
        <taxon>Bacteria</taxon>
        <taxon>Pseudomonadati</taxon>
        <taxon>Pseudomonadota</taxon>
        <taxon>Gammaproteobacteria</taxon>
        <taxon>Enterobacterales</taxon>
        <taxon>Yersiniaceae</taxon>
        <taxon>Yersinia</taxon>
    </lineage>
</organism>
<keyword evidence="5" id="KW-1185">Reference proteome</keyword>
<dbReference type="AlphaFoldDB" id="A0AB73NQY1"/>
<dbReference type="Pfam" id="PF25838">
    <property type="entry name" value="Apionate_lact_M"/>
    <property type="match status" value="1"/>
</dbReference>
<dbReference type="InterPro" id="IPR058789">
    <property type="entry name" value="ApnL_C"/>
</dbReference>
<evidence type="ECO:0000313" key="5">
    <source>
        <dbReference type="Proteomes" id="UP000195840"/>
    </source>
</evidence>
<evidence type="ECO:0000259" key="1">
    <source>
        <dbReference type="Pfam" id="PF25837"/>
    </source>
</evidence>
<evidence type="ECO:0000313" key="4">
    <source>
        <dbReference type="EMBL" id="OVZ75497.1"/>
    </source>
</evidence>
<dbReference type="Pfam" id="PF25837">
    <property type="entry name" value="Apionate_lact_N"/>
    <property type="match status" value="1"/>
</dbReference>
<dbReference type="InterPro" id="IPR058788">
    <property type="entry name" value="ApnL_N"/>
</dbReference>
<dbReference type="InterPro" id="IPR058787">
    <property type="entry name" value="ApnL_M"/>
</dbReference>
<evidence type="ECO:0000259" key="3">
    <source>
        <dbReference type="Pfam" id="PF25839"/>
    </source>
</evidence>
<evidence type="ECO:0000259" key="2">
    <source>
        <dbReference type="Pfam" id="PF25838"/>
    </source>
</evidence>